<dbReference type="InterPro" id="IPR010987">
    <property type="entry name" value="Glutathione-S-Trfase_C-like"/>
</dbReference>
<dbReference type="InterPro" id="IPR036282">
    <property type="entry name" value="Glutathione-S-Trfase_C_sf"/>
</dbReference>
<dbReference type="CDD" id="cd03196">
    <property type="entry name" value="GST_C_5"/>
    <property type="match status" value="1"/>
</dbReference>
<keyword evidence="3" id="KW-0808">Transferase</keyword>
<dbReference type="KEGG" id="nur:ATY38_01135"/>
<evidence type="ECO:0000259" key="1">
    <source>
        <dbReference type="PROSITE" id="PS50404"/>
    </source>
</evidence>
<evidence type="ECO:0000313" key="4">
    <source>
        <dbReference type="EMBL" id="SOD16655.1"/>
    </source>
</evidence>
<evidence type="ECO:0000259" key="2">
    <source>
        <dbReference type="PROSITE" id="PS50405"/>
    </source>
</evidence>
<sequence length="202" mass="23193">MKPLLYTFRRCPFAIRARLAIKVSGVAVQMQEVSLRAKPIAMLKCSPKGTVPVLKLADGSVLEQSLDIMQWALSINDPEHWLESDLEKSNAVMSLIKQNDESFKPALDLYKYAVRFPEHSEAHYRERAEPFLADLNARLSKDGYLMSGRYTLGDMAIFPFIRQFCNVNPDWFYASSYSHLIAWLDRLISSQLFHDVMQKEAD</sequence>
<protein>
    <submittedName>
        <fullName evidence="3">Glutathione S-transferase</fullName>
    </submittedName>
</protein>
<dbReference type="Pfam" id="PF13417">
    <property type="entry name" value="GST_N_3"/>
    <property type="match status" value="1"/>
</dbReference>
<name>A0A0S3AFL6_9PROT</name>
<dbReference type="PROSITE" id="PS50404">
    <property type="entry name" value="GST_NTER"/>
    <property type="match status" value="1"/>
</dbReference>
<reference evidence="4 6" key="3">
    <citation type="submission" date="2017-09" db="EMBL/GenBank/DDBJ databases">
        <authorList>
            <person name="Ehlers B."/>
            <person name="Leendertz F.H."/>
        </authorList>
    </citation>
    <scope>NUCLEOTIDE SEQUENCE [LARGE SCALE GENOMIC DNA]</scope>
    <source>
        <strain evidence="4 6">Nm42</strain>
    </source>
</reference>
<dbReference type="InterPro" id="IPR036249">
    <property type="entry name" value="Thioredoxin-like_sf"/>
</dbReference>
<dbReference type="Proteomes" id="UP000182882">
    <property type="component" value="Unassembled WGS sequence"/>
</dbReference>
<dbReference type="RefSeq" id="WP_062557673.1">
    <property type="nucleotide sequence ID" value="NZ_CP013341.1"/>
</dbReference>
<dbReference type="Pfam" id="PF13410">
    <property type="entry name" value="GST_C_2"/>
    <property type="match status" value="1"/>
</dbReference>
<dbReference type="InterPro" id="IPR040079">
    <property type="entry name" value="Glutathione_S-Trfase"/>
</dbReference>
<gene>
    <name evidence="3" type="ORF">SAMN05216406_11213</name>
    <name evidence="4" type="ORF">SAMN06297164_0682</name>
</gene>
<dbReference type="GO" id="GO:0016740">
    <property type="term" value="F:transferase activity"/>
    <property type="evidence" value="ECO:0007669"/>
    <property type="project" value="UniProtKB-KW"/>
</dbReference>
<dbReference type="SUPFAM" id="SSF47616">
    <property type="entry name" value="GST C-terminal domain-like"/>
    <property type="match status" value="1"/>
</dbReference>
<reference evidence="3" key="2">
    <citation type="submission" date="2016-10" db="EMBL/GenBank/DDBJ databases">
        <authorList>
            <person name="de Groot N.N."/>
        </authorList>
    </citation>
    <scope>NUCLEOTIDE SEQUENCE [LARGE SCALE GENOMIC DNA]</scope>
    <source>
        <strain evidence="3">Nm10</strain>
    </source>
</reference>
<evidence type="ECO:0000313" key="5">
    <source>
        <dbReference type="Proteomes" id="UP000182882"/>
    </source>
</evidence>
<evidence type="ECO:0000313" key="3">
    <source>
        <dbReference type="EMBL" id="SDT93645.1"/>
    </source>
</evidence>
<organism evidence="3 5">
    <name type="scientific">Nitrosomonas ureae</name>
    <dbReference type="NCBI Taxonomy" id="44577"/>
    <lineage>
        <taxon>Bacteria</taxon>
        <taxon>Pseudomonadati</taxon>
        <taxon>Pseudomonadota</taxon>
        <taxon>Betaproteobacteria</taxon>
        <taxon>Nitrosomonadales</taxon>
        <taxon>Nitrosomonadaceae</taxon>
        <taxon>Nitrosomonas</taxon>
    </lineage>
</organism>
<feature type="domain" description="GST N-terminal" evidence="1">
    <location>
        <begin position="1"/>
        <end position="80"/>
    </location>
</feature>
<dbReference type="AlphaFoldDB" id="A0A0S3AFL6"/>
<dbReference type="EMBL" id="FNLN01000012">
    <property type="protein sequence ID" value="SDT93645.1"/>
    <property type="molecule type" value="Genomic_DNA"/>
</dbReference>
<dbReference type="PANTHER" id="PTHR43968:SF6">
    <property type="entry name" value="GLUTATHIONE S-TRANSFERASE OMEGA"/>
    <property type="match status" value="1"/>
</dbReference>
<reference evidence="5" key="1">
    <citation type="submission" date="2016-10" db="EMBL/GenBank/DDBJ databases">
        <authorList>
            <person name="Varghese N."/>
            <person name="Submissions S."/>
        </authorList>
    </citation>
    <scope>NUCLEOTIDE SEQUENCE [LARGE SCALE GENOMIC DNA]</scope>
    <source>
        <strain evidence="5">Nm10</strain>
    </source>
</reference>
<accession>A0A0S3AFL6</accession>
<dbReference type="GO" id="GO:0005737">
    <property type="term" value="C:cytoplasm"/>
    <property type="evidence" value="ECO:0007669"/>
    <property type="project" value="TreeGrafter"/>
</dbReference>
<dbReference type="InterPro" id="IPR004045">
    <property type="entry name" value="Glutathione_S-Trfase_N"/>
</dbReference>
<evidence type="ECO:0000313" key="6">
    <source>
        <dbReference type="Proteomes" id="UP000219335"/>
    </source>
</evidence>
<feature type="domain" description="GST C-terminal" evidence="2">
    <location>
        <begin position="85"/>
        <end position="202"/>
    </location>
</feature>
<dbReference type="EMBL" id="OCMU01000001">
    <property type="protein sequence ID" value="SOD16655.1"/>
    <property type="molecule type" value="Genomic_DNA"/>
</dbReference>
<dbReference type="Gene3D" id="1.20.1050.10">
    <property type="match status" value="1"/>
</dbReference>
<dbReference type="Gene3D" id="3.40.30.10">
    <property type="entry name" value="Glutaredoxin"/>
    <property type="match status" value="1"/>
</dbReference>
<dbReference type="PANTHER" id="PTHR43968">
    <property type="match status" value="1"/>
</dbReference>
<dbReference type="InterPro" id="IPR050983">
    <property type="entry name" value="GST_Omega/HSP26"/>
</dbReference>
<dbReference type="SUPFAM" id="SSF52833">
    <property type="entry name" value="Thioredoxin-like"/>
    <property type="match status" value="1"/>
</dbReference>
<keyword evidence="5" id="KW-1185">Reference proteome</keyword>
<proteinExistence type="predicted"/>
<dbReference type="Proteomes" id="UP000219335">
    <property type="component" value="Unassembled WGS sequence"/>
</dbReference>
<dbReference type="SFLD" id="SFLDS00019">
    <property type="entry name" value="Glutathione_Transferase_(cytos"/>
    <property type="match status" value="1"/>
</dbReference>
<dbReference type="PROSITE" id="PS50405">
    <property type="entry name" value="GST_CTER"/>
    <property type="match status" value="1"/>
</dbReference>